<dbReference type="AlphaFoldDB" id="A0A420DXP0"/>
<dbReference type="PROSITE" id="PS50005">
    <property type="entry name" value="TPR"/>
    <property type="match status" value="3"/>
</dbReference>
<sequence length="1020" mass="117270">MRFSFIILLFFSSTFVCFSQQNNRLYQKGIEAYEAENYAKSTENFQLAKQQFQDQKQFLNAVNCLAYLSKINSHQSNYKASVSVCNEALQLIKAKHIDNDSIYSELVSDKALSLKFLGRFKDAFNTNDSLIKYLKSKGNKSYLANAYQIRSRIEIDLGDYDNAINSAKKALIINKDKSQVRKAALYNIIGVGFYFKDQLDSTSYYYNTSYKIKQEIKTDNYQLAIATYNIGIVQEDLGDYDKAIAFYNKAAAYDLLDRGEDVGFLSDIYAALTNTYFKKNDLEKAEEFAEKALKIVIKKHGENSPNTSFVYIAYSNIFELKEEYQKSIDYIKKALEIRRKTYGNNHRWTAESLLSISESQLEIKQYTEAERNYKEAINIAKTINNKLIEAYAEMGLGTIYLETNRHDLALEVLKTSKQKFVNAYGNFHETHLSALVLEAEAYFKQGALKKASQIIETIKANATKTNLFYRLDALTLELDIAHQYFKETDDVELLKNCMDNIEQAKQMLFSIRKDYPTSKSRIYVNNSMNTFIAKAIEASYILYNKTNNYTYVDKGFQLSELNRSSALVSGIQNVRFKKMANIPQDVLQKENKLNHELARIKKEIYYEENADEPDNDYMDKLLSSQLEYRKTLDSLLVEIETQYPKYYQLKYSEKEISISELQNTILKNDETLVEYFLTKNHVYAFVVSQSEVSFKVLSKVQEIQSVLQNFRTRLNKRESITQLSNKLYNLLFRDLNIKTKRLIIIPDKELNHLPFEALMNANKFLVEDYIICYSGSASLLQTQQDDFFDFKFTSNWSGFAPSFNLNSTLVSNQTEIEAIAKLMKGDMFLGDEASVKNFKEQALDASILHLATHAEIDNDNPLYSKLVFSKDSVLTASDIYTLPINAELAVLSACETGFGKVEKSEGVMSMSRAFQYAGVNSTVMSLWKVPDQETAKLMELFYKHLKKGNSKDEALKNAKTEYLKTTDDVVLKHPFYWSGFVISGDVSAIASNSKLWLILLVFFGLLLLFLSRKQLVKLFK</sequence>
<dbReference type="Proteomes" id="UP000284892">
    <property type="component" value="Unassembled WGS sequence"/>
</dbReference>
<dbReference type="PANTHER" id="PTHR10098:SF108">
    <property type="entry name" value="TETRATRICOPEPTIDE REPEAT PROTEIN 28"/>
    <property type="match status" value="1"/>
</dbReference>
<comment type="caution">
    <text evidence="5">The sequence shown here is derived from an EMBL/GenBank/DDBJ whole genome shotgun (WGS) entry which is preliminary data.</text>
</comment>
<organism evidence="5 6">
    <name type="scientific">Ichthyenterobacterium magnum</name>
    <dbReference type="NCBI Taxonomy" id="1230530"/>
    <lineage>
        <taxon>Bacteria</taxon>
        <taxon>Pseudomonadati</taxon>
        <taxon>Bacteroidota</taxon>
        <taxon>Flavobacteriia</taxon>
        <taxon>Flavobacteriales</taxon>
        <taxon>Flavobacteriaceae</taxon>
        <taxon>Ichthyenterobacterium</taxon>
    </lineage>
</organism>
<protein>
    <submittedName>
        <fullName evidence="5">CHAT domain-containing protein</fullName>
    </submittedName>
</protein>
<dbReference type="RefSeq" id="WP_120200192.1">
    <property type="nucleotide sequence ID" value="NZ_RAQJ01000001.1"/>
</dbReference>
<dbReference type="InterPro" id="IPR011990">
    <property type="entry name" value="TPR-like_helical_dom_sf"/>
</dbReference>
<evidence type="ECO:0000259" key="4">
    <source>
        <dbReference type="Pfam" id="PF12770"/>
    </source>
</evidence>
<evidence type="ECO:0000313" key="5">
    <source>
        <dbReference type="EMBL" id="RKE99012.1"/>
    </source>
</evidence>
<dbReference type="EMBL" id="RAQJ01000001">
    <property type="protein sequence ID" value="RKE99012.1"/>
    <property type="molecule type" value="Genomic_DNA"/>
</dbReference>
<evidence type="ECO:0000256" key="3">
    <source>
        <dbReference type="SAM" id="Phobius"/>
    </source>
</evidence>
<keyword evidence="3" id="KW-0472">Membrane</keyword>
<dbReference type="Pfam" id="PF13424">
    <property type="entry name" value="TPR_12"/>
    <property type="match status" value="1"/>
</dbReference>
<keyword evidence="3" id="KW-1133">Transmembrane helix</keyword>
<dbReference type="Pfam" id="PF12770">
    <property type="entry name" value="CHAT"/>
    <property type="match status" value="1"/>
</dbReference>
<dbReference type="Pfam" id="PF13181">
    <property type="entry name" value="TPR_8"/>
    <property type="match status" value="2"/>
</dbReference>
<evidence type="ECO:0000256" key="1">
    <source>
        <dbReference type="PROSITE-ProRule" id="PRU00339"/>
    </source>
</evidence>
<keyword evidence="1" id="KW-0802">TPR repeat</keyword>
<evidence type="ECO:0000313" key="6">
    <source>
        <dbReference type="Proteomes" id="UP000284892"/>
    </source>
</evidence>
<feature type="repeat" description="TPR" evidence="1">
    <location>
        <begin position="266"/>
        <end position="299"/>
    </location>
</feature>
<dbReference type="SMART" id="SM00028">
    <property type="entry name" value="TPR"/>
    <property type="match status" value="9"/>
</dbReference>
<accession>A0A420DXP0</accession>
<proteinExistence type="predicted"/>
<name>A0A420DXP0_9FLAO</name>
<feature type="repeat" description="TPR" evidence="1">
    <location>
        <begin position="144"/>
        <end position="177"/>
    </location>
</feature>
<dbReference type="PANTHER" id="PTHR10098">
    <property type="entry name" value="RAPSYN-RELATED"/>
    <property type="match status" value="1"/>
</dbReference>
<keyword evidence="3" id="KW-0812">Transmembrane</keyword>
<dbReference type="Gene3D" id="1.25.40.10">
    <property type="entry name" value="Tetratricopeptide repeat domain"/>
    <property type="match status" value="3"/>
</dbReference>
<dbReference type="Pfam" id="PF13374">
    <property type="entry name" value="TPR_10"/>
    <property type="match status" value="1"/>
</dbReference>
<reference evidence="5 6" key="1">
    <citation type="submission" date="2018-09" db="EMBL/GenBank/DDBJ databases">
        <title>Genomic Encyclopedia of Archaeal and Bacterial Type Strains, Phase II (KMG-II): from individual species to whole genera.</title>
        <authorList>
            <person name="Goeker M."/>
        </authorList>
    </citation>
    <scope>NUCLEOTIDE SEQUENCE [LARGE SCALE GENOMIC DNA]</scope>
    <source>
        <strain evidence="5 6">DSM 26283</strain>
    </source>
</reference>
<feature type="domain" description="CHAT" evidence="4">
    <location>
        <begin position="723"/>
        <end position="985"/>
    </location>
</feature>
<gene>
    <name evidence="5" type="ORF">BXY80_1110</name>
</gene>
<keyword evidence="2" id="KW-0175">Coiled coil</keyword>
<feature type="coiled-coil region" evidence="2">
    <location>
        <begin position="356"/>
        <end position="386"/>
    </location>
</feature>
<dbReference type="InterPro" id="IPR019734">
    <property type="entry name" value="TPR_rpt"/>
</dbReference>
<dbReference type="OrthoDB" id="9771112at2"/>
<dbReference type="SUPFAM" id="SSF81901">
    <property type="entry name" value="HCP-like"/>
    <property type="match status" value="1"/>
</dbReference>
<keyword evidence="6" id="KW-1185">Reference proteome</keyword>
<dbReference type="InterPro" id="IPR024983">
    <property type="entry name" value="CHAT_dom"/>
</dbReference>
<feature type="transmembrane region" description="Helical" evidence="3">
    <location>
        <begin position="995"/>
        <end position="1011"/>
    </location>
</feature>
<evidence type="ECO:0000256" key="2">
    <source>
        <dbReference type="SAM" id="Coils"/>
    </source>
</evidence>
<dbReference type="SUPFAM" id="SSF48452">
    <property type="entry name" value="TPR-like"/>
    <property type="match status" value="2"/>
</dbReference>
<feature type="repeat" description="TPR" evidence="1">
    <location>
        <begin position="224"/>
        <end position="257"/>
    </location>
</feature>